<evidence type="ECO:0000256" key="1">
    <source>
        <dbReference type="ARBA" id="ARBA00004651"/>
    </source>
</evidence>
<dbReference type="PANTHER" id="PTHR10796:SF192">
    <property type="entry name" value="SSD DOMAIN-CONTAINING PROTEIN"/>
    <property type="match status" value="1"/>
</dbReference>
<protein>
    <submittedName>
        <fullName evidence="9">Patched family protein</fullName>
    </submittedName>
</protein>
<dbReference type="PRINTS" id="PR00702">
    <property type="entry name" value="ACRIFLAVINRP"/>
</dbReference>
<dbReference type="GO" id="GO:0022857">
    <property type="term" value="F:transmembrane transporter activity"/>
    <property type="evidence" value="ECO:0007669"/>
    <property type="project" value="InterPro"/>
</dbReference>
<dbReference type="GO" id="GO:0018996">
    <property type="term" value="P:molting cycle, collagen and cuticulin-based cuticle"/>
    <property type="evidence" value="ECO:0007669"/>
    <property type="project" value="TreeGrafter"/>
</dbReference>
<dbReference type="InterPro" id="IPR001036">
    <property type="entry name" value="Acrflvin-R"/>
</dbReference>
<evidence type="ECO:0000256" key="4">
    <source>
        <dbReference type="ARBA" id="ARBA00022692"/>
    </source>
</evidence>
<evidence type="ECO:0000256" key="6">
    <source>
        <dbReference type="ARBA" id="ARBA00023136"/>
    </source>
</evidence>
<feature type="transmembrane region" description="Helical" evidence="8">
    <location>
        <begin position="242"/>
        <end position="268"/>
    </location>
</feature>
<evidence type="ECO:0000256" key="3">
    <source>
        <dbReference type="ARBA" id="ARBA00022475"/>
    </source>
</evidence>
<dbReference type="Gene3D" id="1.20.1640.10">
    <property type="entry name" value="Multidrug efflux transporter AcrB transmembrane domain"/>
    <property type="match status" value="1"/>
</dbReference>
<keyword evidence="5 8" id="KW-1133">Transmembrane helix</keyword>
<dbReference type="FunFam" id="1.20.1640.10:FF:000013">
    <property type="entry name" value="PaTched Related family"/>
    <property type="match status" value="1"/>
</dbReference>
<sequence>MFTRVEERGRNTLLGVQALPESDIKVATWSQRIFNLGSKPNPLSGNDVKEAAISVFFRDWYAPLLMNRVVRGVAMLWYIIYLYFAYYGVTQIKEGLEPVNLLVEDSYAIPHYKLLQTYFWKYGATLQVVVNNAPDLRNAAARQRIRAMVGDFATTRHSIGMEGVQFWMDDMESYYRDNLDMKIIDPAFYSMLRHWLASKHNNPWEEDLYWGDDEDGNSTVAERWPEYNITTFMPLWLFTDQFAIIVPNTVQNIIIALACMVLIAFLLIPQPMCAFWVALACGSIDFGVVGYMTLWGVNLDAISMITIIMSIGFSVDHSAHITYGYVVSEAALPRDRVRDALSALGWPLCQGAISTIIAVAVLADVPAYMIVTFFKTVLLAISIGLLHGLVFLPVLLSMFVRGCCFMDVNPPSPKAKEKVSFSSGRK</sequence>
<feature type="transmembrane region" description="Helical" evidence="8">
    <location>
        <begin position="69"/>
        <end position="89"/>
    </location>
</feature>
<evidence type="ECO:0000313" key="9">
    <source>
        <dbReference type="EMBL" id="RCN27042.1"/>
    </source>
</evidence>
<keyword evidence="6 8" id="KW-0472">Membrane</keyword>
<dbReference type="SUPFAM" id="SSF82866">
    <property type="entry name" value="Multidrug efflux transporter AcrB transmembrane domain"/>
    <property type="match status" value="1"/>
</dbReference>
<dbReference type="PANTHER" id="PTHR10796">
    <property type="entry name" value="PATCHED-RELATED"/>
    <property type="match status" value="1"/>
</dbReference>
<accession>A0A368F4R7</accession>
<feature type="transmembrane region" description="Helical" evidence="8">
    <location>
        <begin position="301"/>
        <end position="323"/>
    </location>
</feature>
<dbReference type="OrthoDB" id="6510177at2759"/>
<feature type="transmembrane region" description="Helical" evidence="8">
    <location>
        <begin position="274"/>
        <end position="294"/>
    </location>
</feature>
<keyword evidence="4 8" id="KW-0812">Transmembrane</keyword>
<dbReference type="AlphaFoldDB" id="A0A368F4R7"/>
<evidence type="ECO:0000256" key="8">
    <source>
        <dbReference type="SAM" id="Phobius"/>
    </source>
</evidence>
<comment type="caution">
    <text evidence="9">The sequence shown here is derived from an EMBL/GenBank/DDBJ whole genome shotgun (WGS) entry which is preliminary data.</text>
</comment>
<dbReference type="EMBL" id="JOJR01005181">
    <property type="protein sequence ID" value="RCN27042.1"/>
    <property type="molecule type" value="Genomic_DNA"/>
</dbReference>
<organism evidence="9 10">
    <name type="scientific">Ancylostoma caninum</name>
    <name type="common">Dog hookworm</name>
    <dbReference type="NCBI Taxonomy" id="29170"/>
    <lineage>
        <taxon>Eukaryota</taxon>
        <taxon>Metazoa</taxon>
        <taxon>Ecdysozoa</taxon>
        <taxon>Nematoda</taxon>
        <taxon>Chromadorea</taxon>
        <taxon>Rhabditida</taxon>
        <taxon>Rhabditina</taxon>
        <taxon>Rhabditomorpha</taxon>
        <taxon>Strongyloidea</taxon>
        <taxon>Ancylostomatidae</taxon>
        <taxon>Ancylostomatinae</taxon>
        <taxon>Ancylostoma</taxon>
    </lineage>
</organism>
<evidence type="ECO:0000256" key="5">
    <source>
        <dbReference type="ARBA" id="ARBA00022989"/>
    </source>
</evidence>
<keyword evidence="10" id="KW-1185">Reference proteome</keyword>
<feature type="non-terminal residue" evidence="9">
    <location>
        <position position="426"/>
    </location>
</feature>
<name>A0A368F4R7_ANCCA</name>
<comment type="similarity">
    <text evidence="2">Belongs to the patched family.</text>
</comment>
<feature type="transmembrane region" description="Helical" evidence="8">
    <location>
        <begin position="377"/>
        <end position="400"/>
    </location>
</feature>
<gene>
    <name evidence="9" type="ORF">ANCCAN_27225</name>
</gene>
<keyword evidence="7" id="KW-0325">Glycoprotein</keyword>
<keyword evidence="3" id="KW-1003">Cell membrane</keyword>
<evidence type="ECO:0000313" key="10">
    <source>
        <dbReference type="Proteomes" id="UP000252519"/>
    </source>
</evidence>
<dbReference type="GO" id="GO:0006897">
    <property type="term" value="P:endocytosis"/>
    <property type="evidence" value="ECO:0007669"/>
    <property type="project" value="TreeGrafter"/>
</dbReference>
<proteinExistence type="inferred from homology"/>
<evidence type="ECO:0000256" key="2">
    <source>
        <dbReference type="ARBA" id="ARBA00005585"/>
    </source>
</evidence>
<comment type="subcellular location">
    <subcellularLocation>
        <location evidence="1">Cell membrane</location>
        <topology evidence="1">Multi-pass membrane protein</topology>
    </subcellularLocation>
</comment>
<dbReference type="InterPro" id="IPR051697">
    <property type="entry name" value="Patched_domain-protein"/>
</dbReference>
<dbReference type="GO" id="GO:0005886">
    <property type="term" value="C:plasma membrane"/>
    <property type="evidence" value="ECO:0007669"/>
    <property type="project" value="UniProtKB-SubCell"/>
</dbReference>
<dbReference type="STRING" id="29170.A0A368F4R7"/>
<feature type="transmembrane region" description="Helical" evidence="8">
    <location>
        <begin position="343"/>
        <end position="365"/>
    </location>
</feature>
<dbReference type="Proteomes" id="UP000252519">
    <property type="component" value="Unassembled WGS sequence"/>
</dbReference>
<reference evidence="9 10" key="1">
    <citation type="submission" date="2014-10" db="EMBL/GenBank/DDBJ databases">
        <title>Draft genome of the hookworm Ancylostoma caninum.</title>
        <authorList>
            <person name="Mitreva M."/>
        </authorList>
    </citation>
    <scope>NUCLEOTIDE SEQUENCE [LARGE SCALE GENOMIC DNA]</scope>
    <source>
        <strain evidence="9 10">Baltimore</strain>
    </source>
</reference>
<evidence type="ECO:0000256" key="7">
    <source>
        <dbReference type="ARBA" id="ARBA00023180"/>
    </source>
</evidence>
<dbReference type="GO" id="GO:0030659">
    <property type="term" value="C:cytoplasmic vesicle membrane"/>
    <property type="evidence" value="ECO:0007669"/>
    <property type="project" value="TreeGrafter"/>
</dbReference>